<evidence type="ECO:0000313" key="6">
    <source>
        <dbReference type="Proteomes" id="UP000436088"/>
    </source>
</evidence>
<keyword evidence="4" id="KW-0812">Transmembrane</keyword>
<feature type="transmembrane region" description="Helical" evidence="4">
    <location>
        <begin position="12"/>
        <end position="31"/>
    </location>
</feature>
<dbReference type="EMBL" id="VEPZ02001167">
    <property type="protein sequence ID" value="KAE8689892.1"/>
    <property type="molecule type" value="Genomic_DNA"/>
</dbReference>
<dbReference type="Proteomes" id="UP000436088">
    <property type="component" value="Unassembled WGS sequence"/>
</dbReference>
<evidence type="ECO:0000256" key="4">
    <source>
        <dbReference type="SAM" id="Phobius"/>
    </source>
</evidence>
<keyword evidence="6" id="KW-1185">Reference proteome</keyword>
<protein>
    <submittedName>
        <fullName evidence="5">Uncharacterized protein</fullName>
    </submittedName>
</protein>
<evidence type="ECO:0000256" key="2">
    <source>
        <dbReference type="ARBA" id="ARBA00022473"/>
    </source>
</evidence>
<evidence type="ECO:0000313" key="5">
    <source>
        <dbReference type="EMBL" id="KAE8689892.1"/>
    </source>
</evidence>
<comment type="caution">
    <text evidence="5">The sequence shown here is derived from an EMBL/GenBank/DDBJ whole genome shotgun (WGS) entry which is preliminary data.</text>
</comment>
<comment type="similarity">
    <text evidence="1">Belongs to the ARG7 family.</text>
</comment>
<dbReference type="InterPro" id="IPR003676">
    <property type="entry name" value="SAUR_fam"/>
</dbReference>
<dbReference type="Pfam" id="PF02519">
    <property type="entry name" value="Auxin_inducible"/>
    <property type="match status" value="1"/>
</dbReference>
<evidence type="ECO:0000256" key="1">
    <source>
        <dbReference type="ARBA" id="ARBA00006974"/>
    </source>
</evidence>
<dbReference type="GO" id="GO:0009733">
    <property type="term" value="P:response to auxin"/>
    <property type="evidence" value="ECO:0007669"/>
    <property type="project" value="InterPro"/>
</dbReference>
<name>A0A6A2ZFL2_HIBSY</name>
<reference evidence="5" key="1">
    <citation type="submission" date="2019-09" db="EMBL/GenBank/DDBJ databases">
        <title>Draft genome information of white flower Hibiscus syriacus.</title>
        <authorList>
            <person name="Kim Y.-M."/>
        </authorList>
    </citation>
    <scope>NUCLEOTIDE SEQUENCE [LARGE SCALE GENOMIC DNA]</scope>
    <source>
        <strain evidence="5">YM2019G1</strain>
    </source>
</reference>
<evidence type="ECO:0000256" key="3">
    <source>
        <dbReference type="ARBA" id="ARBA00022604"/>
    </source>
</evidence>
<accession>A0A6A2ZFL2</accession>
<keyword evidence="4" id="KW-0472">Membrane</keyword>
<organism evidence="5 6">
    <name type="scientific">Hibiscus syriacus</name>
    <name type="common">Rose of Sharon</name>
    <dbReference type="NCBI Taxonomy" id="106335"/>
    <lineage>
        <taxon>Eukaryota</taxon>
        <taxon>Viridiplantae</taxon>
        <taxon>Streptophyta</taxon>
        <taxon>Embryophyta</taxon>
        <taxon>Tracheophyta</taxon>
        <taxon>Spermatophyta</taxon>
        <taxon>Magnoliopsida</taxon>
        <taxon>eudicotyledons</taxon>
        <taxon>Gunneridae</taxon>
        <taxon>Pentapetalae</taxon>
        <taxon>rosids</taxon>
        <taxon>malvids</taxon>
        <taxon>Malvales</taxon>
        <taxon>Malvaceae</taxon>
        <taxon>Malvoideae</taxon>
        <taxon>Hibiscus</taxon>
    </lineage>
</organism>
<proteinExistence type="inferred from homology"/>
<gene>
    <name evidence="5" type="ORF">F3Y22_tig00110931pilonHSYRG00252</name>
</gene>
<sequence>MADGKGLRGQTMYGIVTIYVKLSSFLSRVLIMGVRASRLTKLVGDRRYKQVGFTPLTPKGYVPVRVGVNDDTRQFIVHRKTLCDKDFSDMLCKSAEEYGFCNEGVLRIRCEAKDFEEWIMRRTKRKIFVLLENLSMLIG</sequence>
<keyword evidence="2" id="KW-0217">Developmental protein</keyword>
<dbReference type="PANTHER" id="PTHR31374">
    <property type="entry name" value="AUXIN-INDUCED PROTEIN-LIKE-RELATED"/>
    <property type="match status" value="1"/>
</dbReference>
<dbReference type="PANTHER" id="PTHR31374:SF32">
    <property type="entry name" value="SAUR FAMILY PROTEIN"/>
    <property type="match status" value="1"/>
</dbReference>
<keyword evidence="4" id="KW-1133">Transmembrane helix</keyword>
<keyword evidence="3" id="KW-0341">Growth regulation</keyword>
<dbReference type="AlphaFoldDB" id="A0A6A2ZFL2"/>